<evidence type="ECO:0000259" key="4">
    <source>
        <dbReference type="Pfam" id="PF13752"/>
    </source>
</evidence>
<dbReference type="InterPro" id="IPR025429">
    <property type="entry name" value="DUF4165"/>
</dbReference>
<dbReference type="InterPro" id="IPR022038">
    <property type="entry name" value="Ig-like_bact"/>
</dbReference>
<feature type="chain" id="PRO_5045368244" evidence="1">
    <location>
        <begin position="21"/>
        <end position="798"/>
    </location>
</feature>
<keyword evidence="6" id="KW-1185">Reference proteome</keyword>
<gene>
    <name evidence="5" type="ORF">NHN17_21420</name>
</gene>
<dbReference type="RefSeq" id="WP_255044689.1">
    <property type="nucleotide sequence ID" value="NZ_JANEYT010000079.1"/>
</dbReference>
<protein>
    <submittedName>
        <fullName evidence="5">Ig-like domain-containing protein</fullName>
    </submittedName>
</protein>
<evidence type="ECO:0000313" key="5">
    <source>
        <dbReference type="EMBL" id="MCQ1060609.1"/>
    </source>
</evidence>
<feature type="domain" description="DUF4165" evidence="4">
    <location>
        <begin position="26"/>
        <end position="138"/>
    </location>
</feature>
<accession>A0ABT1NBB2</accession>
<feature type="signal peptide" evidence="1">
    <location>
        <begin position="1"/>
        <end position="20"/>
    </location>
</feature>
<keyword evidence="1" id="KW-0732">Signal</keyword>
<proteinExistence type="predicted"/>
<comment type="caution">
    <text evidence="5">The sequence shown here is derived from an EMBL/GenBank/DDBJ whole genome shotgun (WGS) entry which is preliminary data.</text>
</comment>
<evidence type="ECO:0000256" key="1">
    <source>
        <dbReference type="SAM" id="SignalP"/>
    </source>
</evidence>
<dbReference type="Pfam" id="PF13750">
    <property type="entry name" value="Big_3_3"/>
    <property type="match status" value="1"/>
</dbReference>
<feature type="domain" description="Ig-like" evidence="2">
    <location>
        <begin position="166"/>
        <end position="255"/>
    </location>
</feature>
<name>A0ABT1NBB2_9GAMM</name>
<sequence length="798" mass="89256">MKLGKCSFALAAFLSFNASAAIEGIEYRAVTGEAVTMTPSQSQINYSRTSGSMDLFVSGGLDRRLRLIIKGEDGHIVADHSSTVITINDRLSFDGREFYGKTFSVSLPDDGKYSLEAQIISLHDQVVSSDQYALTKDTVPPSIQDDDITWVRAGNSYGSIDVFSNTSATRELHIKQVSDELSGLSHARYWTYTDALGKNEIDARLDPETGYTSVQAGEAAGSDAAPNSQDNYVIGFDIYDKAGNVSTIQRESSIDRDCPPNAKGQVWNPLVEQWEEYVSGLVIHENPVLMRWYRPKTEHTEFNDTNFGWAGNITNSDENYTYRESRFVYPQTRSYFELMSLGGKVCHSVRLNSLNFSLGDGVTEGPKGRYLRFQATYLADGTWSTHESPKHNEPYEITKVQFWAHPRPYRQKAWVNGYEPCFIEPEEETCEVPISITRSTGRGYTPIHWYLSREDESERLHVSYLYTYHDFNDPEVLSIDVDRASKAISVHSFDADRMNNWQINQWRIVSVAAKAIQDGREYVVPHSSTIERDYQNRLDRFDISGLPNGQFTIEVAATDSYGNIGYHQIENVLIDLTPPELSFRYEGGNLPATISNIRDMTLHVDNLSNAYVESILLTGSNAEEHVYLGYSKVGDSVYGLESPRIFPTLDEGEKYQITATVIDDFNNVGMEEIEFSYIPDNLVTIVTQPYLPTDRPLTDSLDNPLAHIYSESPLTIEGGQLATGPQDATVTNRIDSAVTINFIAGSETITLRPGDSANVIVDLGNTGELSVEIFPADADIQGISGFMFDVPNLRSKWD</sequence>
<dbReference type="Proteomes" id="UP001524460">
    <property type="component" value="Unassembled WGS sequence"/>
</dbReference>
<dbReference type="EMBL" id="JANEYT010000079">
    <property type="protein sequence ID" value="MCQ1060609.1"/>
    <property type="molecule type" value="Genomic_DNA"/>
</dbReference>
<reference evidence="5 6" key="1">
    <citation type="submission" date="2022-07" db="EMBL/GenBank/DDBJ databases">
        <title>Photobacterium pectinilyticum sp. nov., a marine bacterium isolated from surface seawater of Qingdao offshore.</title>
        <authorList>
            <person name="Wang X."/>
        </authorList>
    </citation>
    <scope>NUCLEOTIDE SEQUENCE [LARGE SCALE GENOMIC DNA]</scope>
    <source>
        <strain evidence="5 6">ZSDE20</strain>
    </source>
</reference>
<evidence type="ECO:0000259" key="2">
    <source>
        <dbReference type="Pfam" id="PF12245"/>
    </source>
</evidence>
<feature type="domain" description="Ig-like" evidence="3">
    <location>
        <begin position="540"/>
        <end position="685"/>
    </location>
</feature>
<evidence type="ECO:0000313" key="6">
    <source>
        <dbReference type="Proteomes" id="UP001524460"/>
    </source>
</evidence>
<evidence type="ECO:0000259" key="3">
    <source>
        <dbReference type="Pfam" id="PF13750"/>
    </source>
</evidence>
<organism evidence="5 6">
    <name type="scientific">Photobacterium pectinilyticum</name>
    <dbReference type="NCBI Taxonomy" id="2906793"/>
    <lineage>
        <taxon>Bacteria</taxon>
        <taxon>Pseudomonadati</taxon>
        <taxon>Pseudomonadota</taxon>
        <taxon>Gammaproteobacteria</taxon>
        <taxon>Vibrionales</taxon>
        <taxon>Vibrionaceae</taxon>
        <taxon>Photobacterium</taxon>
    </lineage>
</organism>
<dbReference type="Pfam" id="PF12245">
    <property type="entry name" value="Big_3_2"/>
    <property type="match status" value="1"/>
</dbReference>
<dbReference type="Pfam" id="PF13752">
    <property type="entry name" value="DUF4165"/>
    <property type="match status" value="1"/>
</dbReference>